<dbReference type="GO" id="GO:0016301">
    <property type="term" value="F:kinase activity"/>
    <property type="evidence" value="ECO:0007669"/>
    <property type="project" value="UniProtKB-KW"/>
</dbReference>
<reference evidence="1 2" key="1">
    <citation type="journal article" date="2015" name="Proc. Natl. Acad. Sci. U.S.A.">
        <title>The resurrection genome of Boea hygrometrica: A blueprint for survival of dehydration.</title>
        <authorList>
            <person name="Xiao L."/>
            <person name="Yang G."/>
            <person name="Zhang L."/>
            <person name="Yang X."/>
            <person name="Zhao S."/>
            <person name="Ji Z."/>
            <person name="Zhou Q."/>
            <person name="Hu M."/>
            <person name="Wang Y."/>
            <person name="Chen M."/>
            <person name="Xu Y."/>
            <person name="Jin H."/>
            <person name="Xiao X."/>
            <person name="Hu G."/>
            <person name="Bao F."/>
            <person name="Hu Y."/>
            <person name="Wan P."/>
            <person name="Li L."/>
            <person name="Deng X."/>
            <person name="Kuang T."/>
            <person name="Xiang C."/>
            <person name="Zhu J.K."/>
            <person name="Oliver M.J."/>
            <person name="He Y."/>
        </authorList>
    </citation>
    <scope>NUCLEOTIDE SEQUENCE [LARGE SCALE GENOMIC DNA]</scope>
    <source>
        <strain evidence="2">cv. XS01</strain>
    </source>
</reference>
<keyword evidence="1" id="KW-0675">Receptor</keyword>
<keyword evidence="1" id="KW-0808">Transferase</keyword>
<dbReference type="Proteomes" id="UP000250235">
    <property type="component" value="Unassembled WGS sequence"/>
</dbReference>
<protein>
    <submittedName>
        <fullName evidence="1">Putative inactive receptor-like protein kinase</fullName>
    </submittedName>
</protein>
<accession>A0A2Z7A079</accession>
<sequence length="95" mass="10428">MFPAGHNPGFLLVNPANQINAVKLADDNFLLWHLQVLAGIRGLGLEPFIVEHPSIPPQAMSENGAADVMNPNFITWNRQDQLLFSFLLASMSESA</sequence>
<dbReference type="EMBL" id="KV136426">
    <property type="protein sequence ID" value="KZT76280.1"/>
    <property type="molecule type" value="Genomic_DNA"/>
</dbReference>
<organism evidence="1 2">
    <name type="scientific">Dorcoceras hygrometricum</name>
    <dbReference type="NCBI Taxonomy" id="472368"/>
    <lineage>
        <taxon>Eukaryota</taxon>
        <taxon>Viridiplantae</taxon>
        <taxon>Streptophyta</taxon>
        <taxon>Embryophyta</taxon>
        <taxon>Tracheophyta</taxon>
        <taxon>Spermatophyta</taxon>
        <taxon>Magnoliopsida</taxon>
        <taxon>eudicotyledons</taxon>
        <taxon>Gunneridae</taxon>
        <taxon>Pentapetalae</taxon>
        <taxon>asterids</taxon>
        <taxon>lamiids</taxon>
        <taxon>Lamiales</taxon>
        <taxon>Gesneriaceae</taxon>
        <taxon>Didymocarpoideae</taxon>
        <taxon>Trichosporeae</taxon>
        <taxon>Loxocarpinae</taxon>
        <taxon>Dorcoceras</taxon>
    </lineage>
</organism>
<dbReference type="AlphaFoldDB" id="A0A2Z7A079"/>
<keyword evidence="2" id="KW-1185">Reference proteome</keyword>
<name>A0A2Z7A079_9LAMI</name>
<dbReference type="OrthoDB" id="1845088at2759"/>
<evidence type="ECO:0000313" key="1">
    <source>
        <dbReference type="EMBL" id="KZT76280.1"/>
    </source>
</evidence>
<gene>
    <name evidence="1" type="ORF">F511_46695</name>
</gene>
<proteinExistence type="predicted"/>
<evidence type="ECO:0000313" key="2">
    <source>
        <dbReference type="Proteomes" id="UP000250235"/>
    </source>
</evidence>
<keyword evidence="1" id="KW-0418">Kinase</keyword>